<gene>
    <name evidence="11" type="ORF">Metal_3267</name>
</gene>
<dbReference type="InterPro" id="IPR013525">
    <property type="entry name" value="ABC2_TM"/>
</dbReference>
<dbReference type="Proteomes" id="UP000005090">
    <property type="component" value="Chromosome"/>
</dbReference>
<evidence type="ECO:0000256" key="4">
    <source>
        <dbReference type="ARBA" id="ARBA00022741"/>
    </source>
</evidence>
<evidence type="ECO:0000256" key="1">
    <source>
        <dbReference type="ARBA" id="ARBA00004141"/>
    </source>
</evidence>
<dbReference type="InterPro" id="IPR003439">
    <property type="entry name" value="ABC_transporter-like_ATP-bd"/>
</dbReference>
<keyword evidence="4" id="KW-0547">Nucleotide-binding</keyword>
<dbReference type="PANTHER" id="PTHR48041:SF139">
    <property type="entry name" value="PROTEIN SCARLET"/>
    <property type="match status" value="1"/>
</dbReference>
<proteinExistence type="predicted"/>
<keyword evidence="2" id="KW-0813">Transport</keyword>
<dbReference type="AlphaFoldDB" id="H8GPJ1"/>
<dbReference type="Pfam" id="PF01061">
    <property type="entry name" value="ABC2_membrane"/>
    <property type="match status" value="1"/>
</dbReference>
<dbReference type="EMBL" id="CM001475">
    <property type="protein sequence ID" value="EIC30937.1"/>
    <property type="molecule type" value="Genomic_DNA"/>
</dbReference>
<dbReference type="InterPro" id="IPR050352">
    <property type="entry name" value="ABCG_transporters"/>
</dbReference>
<evidence type="ECO:0000256" key="2">
    <source>
        <dbReference type="ARBA" id="ARBA00022448"/>
    </source>
</evidence>
<dbReference type="SUPFAM" id="SSF49879">
    <property type="entry name" value="SMAD/FHA domain"/>
    <property type="match status" value="2"/>
</dbReference>
<evidence type="ECO:0000256" key="6">
    <source>
        <dbReference type="ARBA" id="ARBA00022989"/>
    </source>
</evidence>
<dbReference type="eggNOG" id="COG1716">
    <property type="taxonomic scope" value="Bacteria"/>
</dbReference>
<dbReference type="CDD" id="cd00060">
    <property type="entry name" value="FHA"/>
    <property type="match status" value="1"/>
</dbReference>
<reference evidence="11 12" key="1">
    <citation type="journal article" date="2013" name="Genome Announc.">
        <title>Genome Sequence of the Obligate Gammaproteobacterial Methanotroph Methylomicrobium album Strain BG8.</title>
        <authorList>
            <person name="Kits K.D."/>
            <person name="Kalyuzhnaya M.G."/>
            <person name="Klotz M.G."/>
            <person name="Jetten M.S."/>
            <person name="Op den Camp H.J."/>
            <person name="Vuilleumier S."/>
            <person name="Bringel F."/>
            <person name="Dispirito A.A."/>
            <person name="Murrell J.C."/>
            <person name="Bruce D."/>
            <person name="Cheng J.F."/>
            <person name="Copeland A."/>
            <person name="Goodwin L."/>
            <person name="Hauser L."/>
            <person name="Lajus A."/>
            <person name="Land M.L."/>
            <person name="Lapidus A."/>
            <person name="Lucas S."/>
            <person name="Medigue C."/>
            <person name="Pitluck S."/>
            <person name="Woyke T."/>
            <person name="Zeytun A."/>
            <person name="Stein L.Y."/>
        </authorList>
    </citation>
    <scope>NUCLEOTIDE SEQUENCE [LARGE SCALE GENOMIC DNA]</scope>
    <source>
        <strain evidence="11 12">BG8</strain>
    </source>
</reference>
<keyword evidence="3 8" id="KW-0812">Transmembrane</keyword>
<comment type="subcellular location">
    <subcellularLocation>
        <location evidence="1">Membrane</location>
        <topology evidence="1">Multi-pass membrane protein</topology>
    </subcellularLocation>
</comment>
<dbReference type="InterPro" id="IPR027417">
    <property type="entry name" value="P-loop_NTPase"/>
</dbReference>
<name>H8GPJ1_METAL</name>
<keyword evidence="12" id="KW-1185">Reference proteome</keyword>
<feature type="transmembrane region" description="Helical" evidence="8">
    <location>
        <begin position="602"/>
        <end position="624"/>
    </location>
</feature>
<dbReference type="STRING" id="686340.Metal_3267"/>
<dbReference type="HOGENOM" id="CLU_012042_1_1_6"/>
<dbReference type="PROSITE" id="PS50893">
    <property type="entry name" value="ABC_TRANSPORTER_2"/>
    <property type="match status" value="1"/>
</dbReference>
<dbReference type="PROSITE" id="PS50006">
    <property type="entry name" value="FHA_DOMAIN"/>
    <property type="match status" value="1"/>
</dbReference>
<dbReference type="PROSITE" id="PS00211">
    <property type="entry name" value="ABC_TRANSPORTER_1"/>
    <property type="match status" value="1"/>
</dbReference>
<feature type="transmembrane region" description="Helical" evidence="8">
    <location>
        <begin position="557"/>
        <end position="578"/>
    </location>
</feature>
<keyword evidence="6 8" id="KW-1133">Transmembrane helix</keyword>
<dbReference type="InterPro" id="IPR000253">
    <property type="entry name" value="FHA_dom"/>
</dbReference>
<dbReference type="GO" id="GO:0005524">
    <property type="term" value="F:ATP binding"/>
    <property type="evidence" value="ECO:0007669"/>
    <property type="project" value="UniProtKB-KW"/>
</dbReference>
<dbReference type="PANTHER" id="PTHR48041">
    <property type="entry name" value="ABC TRANSPORTER G FAMILY MEMBER 28"/>
    <property type="match status" value="1"/>
</dbReference>
<evidence type="ECO:0000313" key="11">
    <source>
        <dbReference type="EMBL" id="EIC30937.1"/>
    </source>
</evidence>
<dbReference type="GO" id="GO:0016020">
    <property type="term" value="C:membrane"/>
    <property type="evidence" value="ECO:0007669"/>
    <property type="project" value="UniProtKB-SubCell"/>
</dbReference>
<keyword evidence="7 8" id="KW-0472">Membrane</keyword>
<protein>
    <submittedName>
        <fullName evidence="11">ABC-type multidrug transport system, ATPase component</fullName>
    </submittedName>
</protein>
<dbReference type="Pfam" id="PF00498">
    <property type="entry name" value="FHA"/>
    <property type="match status" value="2"/>
</dbReference>
<sequence>MSQIVVEFRSSFTRSSATATFTDGKDYVAGSNPACDLPLQGQDVKAEHARLSFTLDGLFVSPFADARITVNGHSAVGKTKLSDGDWLALGATLFQVNFLDHPTGTSPFAAPASPKSGVLTIGRIPECDLEIASPLVSREHARLYCDANGVEIEDLNSTNGTFVNGRQIEGRLRLKQGDRVSIASFGFLFTGQALEPIDTSGRVRVEVQGLCKEVFDRSTKQSKRLLDDISLAIEPGEFVVLFGTSGSGKSTLLDALNGRRPATSGKVLYNGIDLYGAFDAFRATIGYVPQQDIVHRKITIQNALKYTARLRLPPDTSDREIGGYIGSVLSKVELSEKSALPIDTPAPLSGGQLKRVSLAVELVANPNILFLDEVTSGLDAGTDKRMMRLFADLAADEKTVVCVTHTLENIDVCHLVVLLHKGKLVYFGPPREAAAYFGVQKLSDVYELLEASPANLWADKFRQSSYYQNYVLARMTSPASALNSATQPIPPNEAKNRRWFDWRQTGTLIRRYLDLIASDKKNLLILLLQAPLIAVIIGLVFNTDGLPAQRAEAESKIFFILVLSAIWFGTLNSARELVKELPIYLRERSVNLGITPYLTSKLLPLAALCLIQCALLFGIVSLMVDLPGGFFARVAVLFSAAMAATCMGLAVSAFVDSNDKAVATAPILLIPQVVLSNAVVILSDGGLWVAKTSVIAYWALDAMKTTLSLQSRSVQYPFTGKLIVPISGTFGADLGMVALLGIVFIGIAVLGLKLKDRRK</sequence>
<evidence type="ECO:0000256" key="3">
    <source>
        <dbReference type="ARBA" id="ARBA00022692"/>
    </source>
</evidence>
<evidence type="ECO:0000256" key="7">
    <source>
        <dbReference type="ARBA" id="ARBA00023136"/>
    </source>
</evidence>
<dbReference type="SMART" id="SM00382">
    <property type="entry name" value="AAA"/>
    <property type="match status" value="1"/>
</dbReference>
<dbReference type="Gene3D" id="2.60.200.20">
    <property type="match status" value="2"/>
</dbReference>
<evidence type="ECO:0000256" key="5">
    <source>
        <dbReference type="ARBA" id="ARBA00022840"/>
    </source>
</evidence>
<dbReference type="SMART" id="SM00240">
    <property type="entry name" value="FHA"/>
    <property type="match status" value="2"/>
</dbReference>
<organism evidence="11 12">
    <name type="scientific">Methylomicrobium album BG8</name>
    <dbReference type="NCBI Taxonomy" id="686340"/>
    <lineage>
        <taxon>Bacteria</taxon>
        <taxon>Pseudomonadati</taxon>
        <taxon>Pseudomonadota</taxon>
        <taxon>Gammaproteobacteria</taxon>
        <taxon>Methylococcales</taxon>
        <taxon>Methylococcaceae</taxon>
        <taxon>Methylomicrobium</taxon>
    </lineage>
</organism>
<feature type="transmembrane region" description="Helical" evidence="8">
    <location>
        <begin position="523"/>
        <end position="541"/>
    </location>
</feature>
<dbReference type="Gene3D" id="3.40.50.300">
    <property type="entry name" value="P-loop containing nucleotide triphosphate hydrolases"/>
    <property type="match status" value="1"/>
</dbReference>
<feature type="domain" description="FHA" evidence="9">
    <location>
        <begin position="119"/>
        <end position="168"/>
    </location>
</feature>
<feature type="transmembrane region" description="Helical" evidence="8">
    <location>
        <begin position="630"/>
        <end position="655"/>
    </location>
</feature>
<evidence type="ECO:0000259" key="9">
    <source>
        <dbReference type="PROSITE" id="PS50006"/>
    </source>
</evidence>
<dbReference type="InterPro" id="IPR003593">
    <property type="entry name" value="AAA+_ATPase"/>
</dbReference>
<evidence type="ECO:0000256" key="8">
    <source>
        <dbReference type="SAM" id="Phobius"/>
    </source>
</evidence>
<dbReference type="RefSeq" id="WP_005373888.1">
    <property type="nucleotide sequence ID" value="NZ_CM001475.1"/>
</dbReference>
<dbReference type="GO" id="GO:0140359">
    <property type="term" value="F:ABC-type transporter activity"/>
    <property type="evidence" value="ECO:0007669"/>
    <property type="project" value="InterPro"/>
</dbReference>
<dbReference type="InterPro" id="IPR017871">
    <property type="entry name" value="ABC_transporter-like_CS"/>
</dbReference>
<feature type="domain" description="ABC transporter" evidence="10">
    <location>
        <begin position="205"/>
        <end position="446"/>
    </location>
</feature>
<accession>H8GPJ1</accession>
<dbReference type="eggNOG" id="COG1131">
    <property type="taxonomic scope" value="Bacteria"/>
</dbReference>
<evidence type="ECO:0000313" key="12">
    <source>
        <dbReference type="Proteomes" id="UP000005090"/>
    </source>
</evidence>
<dbReference type="SUPFAM" id="SSF52540">
    <property type="entry name" value="P-loop containing nucleoside triphosphate hydrolases"/>
    <property type="match status" value="1"/>
</dbReference>
<keyword evidence="5" id="KW-0067">ATP-binding</keyword>
<evidence type="ECO:0000259" key="10">
    <source>
        <dbReference type="PROSITE" id="PS50893"/>
    </source>
</evidence>
<dbReference type="GO" id="GO:0016887">
    <property type="term" value="F:ATP hydrolysis activity"/>
    <property type="evidence" value="ECO:0007669"/>
    <property type="project" value="InterPro"/>
</dbReference>
<dbReference type="InterPro" id="IPR008984">
    <property type="entry name" value="SMAD_FHA_dom_sf"/>
</dbReference>
<dbReference type="Pfam" id="PF00005">
    <property type="entry name" value="ABC_tran"/>
    <property type="match status" value="1"/>
</dbReference>
<feature type="transmembrane region" description="Helical" evidence="8">
    <location>
        <begin position="734"/>
        <end position="752"/>
    </location>
</feature>